<gene>
    <name evidence="2" type="ORF">A3J48_03500</name>
</gene>
<feature type="compositionally biased region" description="Basic and acidic residues" evidence="1">
    <location>
        <begin position="1"/>
        <end position="21"/>
    </location>
</feature>
<feature type="region of interest" description="Disordered" evidence="1">
    <location>
        <begin position="1"/>
        <end position="24"/>
    </location>
</feature>
<sequence length="128" mass="15085">MRETETGHQVVDKGPEADPREGWPPIRRAITDILEPTIWQEKKTAAVKYNRKKMVDNFEQTTERFTIAMHDNDLFEFINQTDSTPEGEERMKLIASALKNDLDDDISWTRLQQDFDSFQREKEKRRAA</sequence>
<dbReference type="EMBL" id="MFES01000033">
    <property type="protein sequence ID" value="OGE84850.1"/>
    <property type="molecule type" value="Genomic_DNA"/>
</dbReference>
<protein>
    <submittedName>
        <fullName evidence="2">Uncharacterized protein</fullName>
    </submittedName>
</protein>
<evidence type="ECO:0000256" key="1">
    <source>
        <dbReference type="SAM" id="MobiDB-lite"/>
    </source>
</evidence>
<reference evidence="2 3" key="1">
    <citation type="journal article" date="2016" name="Nat. Commun.">
        <title>Thousands of microbial genomes shed light on interconnected biogeochemical processes in an aquifer system.</title>
        <authorList>
            <person name="Anantharaman K."/>
            <person name="Brown C.T."/>
            <person name="Hug L.A."/>
            <person name="Sharon I."/>
            <person name="Castelle C.J."/>
            <person name="Probst A.J."/>
            <person name="Thomas B.C."/>
            <person name="Singh A."/>
            <person name="Wilkins M.J."/>
            <person name="Karaoz U."/>
            <person name="Brodie E.L."/>
            <person name="Williams K.H."/>
            <person name="Hubbard S.S."/>
            <person name="Banfield J.F."/>
        </authorList>
    </citation>
    <scope>NUCLEOTIDE SEQUENCE [LARGE SCALE GENOMIC DNA]</scope>
</reference>
<accession>A0A1F5P5E1</accession>
<name>A0A1F5P5E1_9BACT</name>
<organism evidence="2 3">
    <name type="scientific">Candidatus Doudnabacteria bacterium RIFCSPHIGHO2_02_FULL_46_11</name>
    <dbReference type="NCBI Taxonomy" id="1817832"/>
    <lineage>
        <taxon>Bacteria</taxon>
        <taxon>Candidatus Doudnaibacteriota</taxon>
    </lineage>
</organism>
<evidence type="ECO:0000313" key="2">
    <source>
        <dbReference type="EMBL" id="OGE84850.1"/>
    </source>
</evidence>
<dbReference type="AlphaFoldDB" id="A0A1F5P5E1"/>
<proteinExistence type="predicted"/>
<evidence type="ECO:0000313" key="3">
    <source>
        <dbReference type="Proteomes" id="UP000176786"/>
    </source>
</evidence>
<comment type="caution">
    <text evidence="2">The sequence shown here is derived from an EMBL/GenBank/DDBJ whole genome shotgun (WGS) entry which is preliminary data.</text>
</comment>
<dbReference type="Proteomes" id="UP000176786">
    <property type="component" value="Unassembled WGS sequence"/>
</dbReference>